<protein>
    <recommendedName>
        <fullName evidence="6">S-protein homolog</fullName>
    </recommendedName>
</protein>
<keyword evidence="9" id="KW-1185">Reference proteome</keyword>
<comment type="subcellular location">
    <subcellularLocation>
        <location evidence="1 6">Secreted</location>
    </subcellularLocation>
</comment>
<dbReference type="OrthoDB" id="1727555at2759"/>
<dbReference type="Proteomes" id="UP001153076">
    <property type="component" value="Unassembled WGS sequence"/>
</dbReference>
<evidence type="ECO:0000256" key="4">
    <source>
        <dbReference type="ARBA" id="ARBA00022525"/>
    </source>
</evidence>
<proteinExistence type="inferred from homology"/>
<keyword evidence="7" id="KW-0812">Transmembrane</keyword>
<evidence type="ECO:0000256" key="5">
    <source>
        <dbReference type="ARBA" id="ARBA00022729"/>
    </source>
</evidence>
<keyword evidence="5" id="KW-0732">Signal</keyword>
<organism evidence="8 9">
    <name type="scientific">Carnegiea gigantea</name>
    <dbReference type="NCBI Taxonomy" id="171969"/>
    <lineage>
        <taxon>Eukaryota</taxon>
        <taxon>Viridiplantae</taxon>
        <taxon>Streptophyta</taxon>
        <taxon>Embryophyta</taxon>
        <taxon>Tracheophyta</taxon>
        <taxon>Spermatophyta</taxon>
        <taxon>Magnoliopsida</taxon>
        <taxon>eudicotyledons</taxon>
        <taxon>Gunneridae</taxon>
        <taxon>Pentapetalae</taxon>
        <taxon>Caryophyllales</taxon>
        <taxon>Cactineae</taxon>
        <taxon>Cactaceae</taxon>
        <taxon>Cactoideae</taxon>
        <taxon>Echinocereeae</taxon>
        <taxon>Carnegiea</taxon>
    </lineage>
</organism>
<dbReference type="PANTHER" id="PTHR31232:SF155">
    <property type="entry name" value="PLANT SELF-INCOMPATIBILITY PROTEIN S1 FAMILY"/>
    <property type="match status" value="1"/>
</dbReference>
<evidence type="ECO:0000313" key="9">
    <source>
        <dbReference type="Proteomes" id="UP001153076"/>
    </source>
</evidence>
<keyword evidence="7" id="KW-0472">Membrane</keyword>
<comment type="similarity">
    <text evidence="2 6">Belongs to the plant self-incompatibility (S1) protein family.</text>
</comment>
<sequence length="215" mass="24524">MVLEKSSIKGLSKSEKSFRVEQTWTVRSKSVTRIAAMANWVWLILFTMVLVLGLNRRFCVMGWAPLPVHYTFNIENALSDDALDVHCSSNTKEGDLGIEHVPLHGNYVHRFKTGLVTTVSYGCTLTIPGDRAFKVVQVFTDAQKFVDEQCGGRHCFWKVQDDGIYLYQIHRGQSIKSVRKMLAIESASKQWRCQMLEETSNKCFECECNSFSLQL</sequence>
<dbReference type="GO" id="GO:0060320">
    <property type="term" value="P:rejection of self pollen"/>
    <property type="evidence" value="ECO:0007669"/>
    <property type="project" value="UniProtKB-KW"/>
</dbReference>
<dbReference type="GO" id="GO:0005576">
    <property type="term" value="C:extracellular region"/>
    <property type="evidence" value="ECO:0007669"/>
    <property type="project" value="UniProtKB-SubCell"/>
</dbReference>
<keyword evidence="4 6" id="KW-0964">Secreted</keyword>
<dbReference type="InterPro" id="IPR010264">
    <property type="entry name" value="Self-incomp_S1"/>
</dbReference>
<evidence type="ECO:0000256" key="6">
    <source>
        <dbReference type="RuleBase" id="RU367044"/>
    </source>
</evidence>
<gene>
    <name evidence="8" type="ORF">Cgig2_033368</name>
</gene>
<dbReference type="AlphaFoldDB" id="A0A9Q1KWH2"/>
<feature type="transmembrane region" description="Helical" evidence="7">
    <location>
        <begin position="34"/>
        <end position="54"/>
    </location>
</feature>
<dbReference type="EMBL" id="JAKOGI010000017">
    <property type="protein sequence ID" value="KAJ8450174.1"/>
    <property type="molecule type" value="Genomic_DNA"/>
</dbReference>
<evidence type="ECO:0000313" key="8">
    <source>
        <dbReference type="EMBL" id="KAJ8450174.1"/>
    </source>
</evidence>
<name>A0A9Q1KWH2_9CARY</name>
<evidence type="ECO:0000256" key="2">
    <source>
        <dbReference type="ARBA" id="ARBA00005581"/>
    </source>
</evidence>
<dbReference type="PANTHER" id="PTHR31232">
    <property type="match status" value="1"/>
</dbReference>
<reference evidence="8" key="1">
    <citation type="submission" date="2022-04" db="EMBL/GenBank/DDBJ databases">
        <title>Carnegiea gigantea Genome sequencing and assembly v2.</title>
        <authorList>
            <person name="Copetti D."/>
            <person name="Sanderson M.J."/>
            <person name="Burquez A."/>
            <person name="Wojciechowski M.F."/>
        </authorList>
    </citation>
    <scope>NUCLEOTIDE SEQUENCE</scope>
    <source>
        <strain evidence="8">SGP5-SGP5p</strain>
        <tissue evidence="8">Aerial part</tissue>
    </source>
</reference>
<comment type="caution">
    <text evidence="8">The sequence shown here is derived from an EMBL/GenBank/DDBJ whole genome shotgun (WGS) entry which is preliminary data.</text>
</comment>
<accession>A0A9Q1KWH2</accession>
<keyword evidence="3 6" id="KW-0713">Self-incompatibility</keyword>
<keyword evidence="7" id="KW-1133">Transmembrane helix</keyword>
<evidence type="ECO:0000256" key="1">
    <source>
        <dbReference type="ARBA" id="ARBA00004613"/>
    </source>
</evidence>
<evidence type="ECO:0000256" key="7">
    <source>
        <dbReference type="SAM" id="Phobius"/>
    </source>
</evidence>
<evidence type="ECO:0000256" key="3">
    <source>
        <dbReference type="ARBA" id="ARBA00022471"/>
    </source>
</evidence>
<dbReference type="Pfam" id="PF05938">
    <property type="entry name" value="Self-incomp_S1"/>
    <property type="match status" value="1"/>
</dbReference>